<dbReference type="EMBL" id="WTFF01000560">
    <property type="protein sequence ID" value="MBW5486987.1"/>
    <property type="molecule type" value="Genomic_DNA"/>
</dbReference>
<feature type="compositionally biased region" description="Low complexity" evidence="1">
    <location>
        <begin position="12"/>
        <end position="22"/>
    </location>
</feature>
<evidence type="ECO:0000313" key="3">
    <source>
        <dbReference type="Proteomes" id="UP000812013"/>
    </source>
</evidence>
<gene>
    <name evidence="2" type="ORF">GPJ59_35480</name>
</gene>
<keyword evidence="3" id="KW-1185">Reference proteome</keyword>
<reference evidence="2 3" key="1">
    <citation type="submission" date="2019-12" db="EMBL/GenBank/DDBJ databases">
        <title>Genome sequence of Streptomyces bambusae.</title>
        <authorList>
            <person name="Bansal K."/>
            <person name="Choksket S."/>
            <person name="Korpole S."/>
            <person name="Patil P.B."/>
        </authorList>
    </citation>
    <scope>NUCLEOTIDE SEQUENCE [LARGE SCALE GENOMIC DNA]</scope>
    <source>
        <strain evidence="2 3">SK60</strain>
    </source>
</reference>
<comment type="caution">
    <text evidence="2">The sequence shown here is derived from an EMBL/GenBank/DDBJ whole genome shotgun (WGS) entry which is preliminary data.</text>
</comment>
<sequence length="67" mass="6722">MVVAPPPPPAPESASASASEPVHPAALRSILMAVPSGDTRVDPEARPERQRVRSAVAALAADAADAA</sequence>
<feature type="compositionally biased region" description="Pro residues" evidence="1">
    <location>
        <begin position="1"/>
        <end position="11"/>
    </location>
</feature>
<evidence type="ECO:0000313" key="2">
    <source>
        <dbReference type="EMBL" id="MBW5486987.1"/>
    </source>
</evidence>
<organism evidence="2 3">
    <name type="scientific">Streptomyces bambusae</name>
    <dbReference type="NCBI Taxonomy" id="1550616"/>
    <lineage>
        <taxon>Bacteria</taxon>
        <taxon>Bacillati</taxon>
        <taxon>Actinomycetota</taxon>
        <taxon>Actinomycetes</taxon>
        <taxon>Kitasatosporales</taxon>
        <taxon>Streptomycetaceae</taxon>
        <taxon>Streptomyces</taxon>
    </lineage>
</organism>
<dbReference type="Proteomes" id="UP000812013">
    <property type="component" value="Unassembled WGS sequence"/>
</dbReference>
<feature type="region of interest" description="Disordered" evidence="1">
    <location>
        <begin position="1"/>
        <end position="22"/>
    </location>
</feature>
<protein>
    <submittedName>
        <fullName evidence="2">Uncharacterized protein</fullName>
    </submittedName>
</protein>
<evidence type="ECO:0000256" key="1">
    <source>
        <dbReference type="SAM" id="MobiDB-lite"/>
    </source>
</evidence>
<feature type="non-terminal residue" evidence="2">
    <location>
        <position position="67"/>
    </location>
</feature>
<name>A0ABS6ZGV7_9ACTN</name>
<proteinExistence type="predicted"/>
<accession>A0ABS6ZGV7</accession>